<dbReference type="AlphaFoldDB" id="W4LDL3"/>
<keyword evidence="1" id="KW-0233">DNA recombination</keyword>
<keyword evidence="3" id="KW-1185">Reference proteome</keyword>
<evidence type="ECO:0000313" key="3">
    <source>
        <dbReference type="Proteomes" id="UP000019140"/>
    </source>
</evidence>
<sequence>MPLEQIQQFLGHAQLDTTQIYAASTTAMIKDSYQQALSR</sequence>
<dbReference type="Proteomes" id="UP000019140">
    <property type="component" value="Unassembled WGS sequence"/>
</dbReference>
<organism evidence="2 3">
    <name type="scientific">Candidatus Entotheonella gemina</name>
    <dbReference type="NCBI Taxonomy" id="1429439"/>
    <lineage>
        <taxon>Bacteria</taxon>
        <taxon>Pseudomonadati</taxon>
        <taxon>Nitrospinota/Tectimicrobiota group</taxon>
        <taxon>Candidatus Tectimicrobiota</taxon>
        <taxon>Candidatus Entotheonellia</taxon>
        <taxon>Candidatus Entotheonellales</taxon>
        <taxon>Candidatus Entotheonellaceae</taxon>
        <taxon>Candidatus Entotheonella</taxon>
    </lineage>
</organism>
<dbReference type="GO" id="GO:0006310">
    <property type="term" value="P:DNA recombination"/>
    <property type="evidence" value="ECO:0007669"/>
    <property type="project" value="UniProtKB-KW"/>
</dbReference>
<evidence type="ECO:0000313" key="2">
    <source>
        <dbReference type="EMBL" id="ETW96034.1"/>
    </source>
</evidence>
<name>W4LDL3_9BACT</name>
<gene>
    <name evidence="2" type="ORF">ETSY2_47190</name>
</gene>
<dbReference type="SUPFAM" id="SSF56349">
    <property type="entry name" value="DNA breaking-rejoining enzymes"/>
    <property type="match status" value="1"/>
</dbReference>
<evidence type="ECO:0008006" key="4">
    <source>
        <dbReference type="Google" id="ProtNLM"/>
    </source>
</evidence>
<dbReference type="HOGENOM" id="CLU_3306504_0_0_7"/>
<protein>
    <recommendedName>
        <fullName evidence="4">Tyr recombinase domain-containing protein</fullName>
    </recommendedName>
</protein>
<dbReference type="EMBL" id="AZHX01002241">
    <property type="protein sequence ID" value="ETW96034.1"/>
    <property type="molecule type" value="Genomic_DNA"/>
</dbReference>
<dbReference type="InterPro" id="IPR013762">
    <property type="entry name" value="Integrase-like_cat_sf"/>
</dbReference>
<evidence type="ECO:0000256" key="1">
    <source>
        <dbReference type="ARBA" id="ARBA00023172"/>
    </source>
</evidence>
<accession>W4LDL3</accession>
<proteinExistence type="predicted"/>
<comment type="caution">
    <text evidence="2">The sequence shown here is derived from an EMBL/GenBank/DDBJ whole genome shotgun (WGS) entry which is preliminary data.</text>
</comment>
<reference evidence="2 3" key="1">
    <citation type="journal article" date="2014" name="Nature">
        <title>An environmental bacterial taxon with a large and distinct metabolic repertoire.</title>
        <authorList>
            <person name="Wilson M.C."/>
            <person name="Mori T."/>
            <person name="Ruckert C."/>
            <person name="Uria A.R."/>
            <person name="Helf M.J."/>
            <person name="Takada K."/>
            <person name="Gernert C."/>
            <person name="Steffens U.A."/>
            <person name="Heycke N."/>
            <person name="Schmitt S."/>
            <person name="Rinke C."/>
            <person name="Helfrich E.J."/>
            <person name="Brachmann A.O."/>
            <person name="Gurgui C."/>
            <person name="Wakimoto T."/>
            <person name="Kracht M."/>
            <person name="Crusemann M."/>
            <person name="Hentschel U."/>
            <person name="Abe I."/>
            <person name="Matsunaga S."/>
            <person name="Kalinowski J."/>
            <person name="Takeyama H."/>
            <person name="Piel J."/>
        </authorList>
    </citation>
    <scope>NUCLEOTIDE SEQUENCE [LARGE SCALE GENOMIC DNA]</scope>
    <source>
        <strain evidence="3">TSY2</strain>
    </source>
</reference>
<dbReference type="GO" id="GO:0015074">
    <property type="term" value="P:DNA integration"/>
    <property type="evidence" value="ECO:0007669"/>
    <property type="project" value="InterPro"/>
</dbReference>
<dbReference type="InterPro" id="IPR011010">
    <property type="entry name" value="DNA_brk_join_enz"/>
</dbReference>
<dbReference type="Gene3D" id="1.10.443.10">
    <property type="entry name" value="Intergrase catalytic core"/>
    <property type="match status" value="1"/>
</dbReference>
<dbReference type="GO" id="GO:0003677">
    <property type="term" value="F:DNA binding"/>
    <property type="evidence" value="ECO:0007669"/>
    <property type="project" value="InterPro"/>
</dbReference>